<dbReference type="SMART" id="SM00100">
    <property type="entry name" value="cNMP"/>
    <property type="match status" value="1"/>
</dbReference>
<keyword evidence="3" id="KW-1185">Reference proteome</keyword>
<dbReference type="InterPro" id="IPR018490">
    <property type="entry name" value="cNMP-bd_dom_sf"/>
</dbReference>
<dbReference type="InterPro" id="IPR000595">
    <property type="entry name" value="cNMP-bd_dom"/>
</dbReference>
<dbReference type="Gene3D" id="2.60.120.10">
    <property type="entry name" value="Jelly Rolls"/>
    <property type="match status" value="1"/>
</dbReference>
<dbReference type="AlphaFoldDB" id="A0A3D9H9H7"/>
<evidence type="ECO:0000313" key="3">
    <source>
        <dbReference type="Proteomes" id="UP000256845"/>
    </source>
</evidence>
<dbReference type="PROSITE" id="PS50042">
    <property type="entry name" value="CNMP_BINDING_3"/>
    <property type="match status" value="1"/>
</dbReference>
<dbReference type="PANTHER" id="PTHR23011">
    <property type="entry name" value="CYCLIC NUCLEOTIDE-BINDING DOMAIN CONTAINING PROTEIN"/>
    <property type="match status" value="1"/>
</dbReference>
<proteinExistence type="predicted"/>
<gene>
    <name evidence="2" type="ORF">DFP90_11053</name>
</gene>
<accession>A0A3D9H9H7</accession>
<dbReference type="PROSITE" id="PS00889">
    <property type="entry name" value="CNMP_BINDING_2"/>
    <property type="match status" value="1"/>
</dbReference>
<comment type="caution">
    <text evidence="2">The sequence shown here is derived from an EMBL/GenBank/DDBJ whole genome shotgun (WGS) entry which is preliminary data.</text>
</comment>
<reference evidence="2 3" key="1">
    <citation type="submission" date="2018-07" db="EMBL/GenBank/DDBJ databases">
        <title>Genomic Encyclopedia of Type Strains, Phase III (KMG-III): the genomes of soil and plant-associated and newly described type strains.</title>
        <authorList>
            <person name="Whitman W."/>
        </authorList>
    </citation>
    <scope>NUCLEOTIDE SEQUENCE [LARGE SCALE GENOMIC DNA]</scope>
    <source>
        <strain evidence="2 3">CECT 8488</strain>
    </source>
</reference>
<dbReference type="SUPFAM" id="SSF51206">
    <property type="entry name" value="cAMP-binding domain-like"/>
    <property type="match status" value="1"/>
</dbReference>
<dbReference type="Proteomes" id="UP000256845">
    <property type="component" value="Unassembled WGS sequence"/>
</dbReference>
<organism evidence="2 3">
    <name type="scientific">Aestuariispira insulae</name>
    <dbReference type="NCBI Taxonomy" id="1461337"/>
    <lineage>
        <taxon>Bacteria</taxon>
        <taxon>Pseudomonadati</taxon>
        <taxon>Pseudomonadota</taxon>
        <taxon>Alphaproteobacteria</taxon>
        <taxon>Rhodospirillales</taxon>
        <taxon>Kiloniellaceae</taxon>
        <taxon>Aestuariispira</taxon>
    </lineage>
</organism>
<name>A0A3D9H9H7_9PROT</name>
<evidence type="ECO:0000259" key="1">
    <source>
        <dbReference type="PROSITE" id="PS50042"/>
    </source>
</evidence>
<protein>
    <recommendedName>
        <fullName evidence="1">Cyclic nucleotide-binding domain-containing protein</fullName>
    </recommendedName>
</protein>
<dbReference type="PRINTS" id="PR00103">
    <property type="entry name" value="CAMPKINASE"/>
</dbReference>
<dbReference type="InterPro" id="IPR018488">
    <property type="entry name" value="cNMP-bd_CS"/>
</dbReference>
<dbReference type="EMBL" id="QRDW01000010">
    <property type="protein sequence ID" value="RED46144.1"/>
    <property type="molecule type" value="Genomic_DNA"/>
</dbReference>
<feature type="domain" description="Cyclic nucleotide-binding" evidence="1">
    <location>
        <begin position="1"/>
        <end position="109"/>
    </location>
</feature>
<dbReference type="RefSeq" id="WP_115938093.1">
    <property type="nucleotide sequence ID" value="NZ_QRDW01000010.1"/>
</dbReference>
<evidence type="ECO:0000313" key="2">
    <source>
        <dbReference type="EMBL" id="RED46144.1"/>
    </source>
</evidence>
<dbReference type="OrthoDB" id="9809206at2"/>
<dbReference type="CDD" id="cd00038">
    <property type="entry name" value="CAP_ED"/>
    <property type="match status" value="1"/>
</dbReference>
<dbReference type="Pfam" id="PF00027">
    <property type="entry name" value="cNMP_binding"/>
    <property type="match status" value="1"/>
</dbReference>
<dbReference type="InterPro" id="IPR014710">
    <property type="entry name" value="RmlC-like_jellyroll"/>
</dbReference>
<sequence>MAKPVMNRKIIPANSVIFHEGDVGNKAYLLKSGKVRITTTKEGEVVLLTTVMPNQLFGELALLDGSPRSATAIALEQCEVVIVRPEDIERQLDGVDEFMRYWVTYLTQRIKDLSKRVEQ</sequence>
<dbReference type="PANTHER" id="PTHR23011:SF28">
    <property type="entry name" value="CYCLIC NUCLEOTIDE-BINDING DOMAIN CONTAINING PROTEIN"/>
    <property type="match status" value="1"/>
</dbReference>